<dbReference type="RefSeq" id="WP_084647914.1">
    <property type="nucleotide sequence ID" value="NZ_FPKV01000002.1"/>
</dbReference>
<dbReference type="Gene3D" id="2.60.40.10">
    <property type="entry name" value="Immunoglobulins"/>
    <property type="match status" value="1"/>
</dbReference>
<organism evidence="5 6">
    <name type="scientific">Flaviramulus basaltis</name>
    <dbReference type="NCBI Taxonomy" id="369401"/>
    <lineage>
        <taxon>Bacteria</taxon>
        <taxon>Pseudomonadati</taxon>
        <taxon>Bacteroidota</taxon>
        <taxon>Flavobacteriia</taxon>
        <taxon>Flavobacteriales</taxon>
        <taxon>Flavobacteriaceae</taxon>
        <taxon>Flaviramulus</taxon>
    </lineage>
</organism>
<feature type="chain" id="PRO_5012566388" evidence="2">
    <location>
        <begin position="26"/>
        <end position="651"/>
    </location>
</feature>
<dbReference type="SUPFAM" id="SSF81296">
    <property type="entry name" value="E set domains"/>
    <property type="match status" value="1"/>
</dbReference>
<evidence type="ECO:0000256" key="1">
    <source>
        <dbReference type="ARBA" id="ARBA00022801"/>
    </source>
</evidence>
<feature type="signal peptide" evidence="2">
    <location>
        <begin position="1"/>
        <end position="25"/>
    </location>
</feature>
<sequence>MKILNKLLKGLLVLVLTFGFFSCNDDDFSAKEVSISDLSVASAFPNDPVSFSGINLETVQFLFVGEQQAEFQLNGDVVSFIVPERAVVGQNSITLAMANGYRVKVPFEVLLRPTPVINSISPSAAEPGENITIIGTSLHNLQKVSVNDIEATVVSSSESELVFTIPEGPQNNALAIIKIVTSGGSTESDSVFYVGENLVLNGELEEGTGDDFTNWSKFNGGDGLIASDKPYAGRSLKVIAAGGDAWRTQFVSDPTEISVGVDYTAFMWIKAEEAGGNIRFSTNSTTGALYSGDYDIGTEWQQIEWTFTNNDPATRLVLDMGVSAGMVYHVDNITIVSTLSGPPPPPNLLLNGDLELGGADDFTNWGEWNAPDLLTVETTETHGGSRALKAIGVGGDAWRTQFASDAVTTEVGQTYIASMWIKGEGAGDGGNVRFSTSATAGALYGPDFAITGEWQQVSWEFEANDVAINLVLDLGFVQDAIYYVDDISFSETPPPPPNENILLNPGLEEGDGDDFTNWGKWNAPDLLTATTVADEVHGGSRALKAIGVGGDAWRTQFASDPAATTENGVNYIASMWIKAEAGSPGDGGTVRFSTSATAGAQYGPDFTVTTEWQEYTWTFAANDVATNLVLDVGFVQDAVYFIDDITLTEEN</sequence>
<dbReference type="SUPFAM" id="SSF49785">
    <property type="entry name" value="Galactose-binding domain-like"/>
    <property type="match status" value="3"/>
</dbReference>
<dbReference type="OrthoDB" id="7061696at2"/>
<dbReference type="InterPro" id="IPR013783">
    <property type="entry name" value="Ig-like_fold"/>
</dbReference>
<dbReference type="InterPro" id="IPR008979">
    <property type="entry name" value="Galactose-bd-like_sf"/>
</dbReference>
<dbReference type="STRING" id="369401.SAMN05428642_102502"/>
<dbReference type="Gene3D" id="2.60.120.260">
    <property type="entry name" value="Galactose-binding domain-like"/>
    <property type="match status" value="3"/>
</dbReference>
<dbReference type="InterPro" id="IPR003305">
    <property type="entry name" value="CenC_carb-bd"/>
</dbReference>
<protein>
    <submittedName>
        <fullName evidence="5">Carbohydrate binding domain-containing protein</fullName>
    </submittedName>
</protein>
<feature type="domain" description="CBM-cenC" evidence="4">
    <location>
        <begin position="347"/>
        <end position="465"/>
    </location>
</feature>
<dbReference type="EMBL" id="FPKV01000002">
    <property type="protein sequence ID" value="SFZ92050.1"/>
    <property type="molecule type" value="Genomic_DNA"/>
</dbReference>
<keyword evidence="2" id="KW-0732">Signal</keyword>
<dbReference type="InterPro" id="IPR014756">
    <property type="entry name" value="Ig_E-set"/>
</dbReference>
<dbReference type="Proteomes" id="UP000182544">
    <property type="component" value="Unassembled WGS sequence"/>
</dbReference>
<dbReference type="Pfam" id="PF02018">
    <property type="entry name" value="CBM_4_9"/>
    <property type="match status" value="3"/>
</dbReference>
<reference evidence="5 6" key="1">
    <citation type="submission" date="2016-10" db="EMBL/GenBank/DDBJ databases">
        <authorList>
            <person name="de Groot N.N."/>
        </authorList>
    </citation>
    <scope>NUCLEOTIDE SEQUENCE [LARGE SCALE GENOMIC DNA]</scope>
    <source>
        <strain evidence="5 6">DSM 18180</strain>
    </source>
</reference>
<proteinExistence type="predicted"/>
<name>A0A1K2IIF3_9FLAO</name>
<dbReference type="GO" id="GO:0016798">
    <property type="term" value="F:hydrolase activity, acting on glycosyl bonds"/>
    <property type="evidence" value="ECO:0007669"/>
    <property type="project" value="InterPro"/>
</dbReference>
<evidence type="ECO:0000313" key="5">
    <source>
        <dbReference type="EMBL" id="SFZ92050.1"/>
    </source>
</evidence>
<dbReference type="Pfam" id="PF01833">
    <property type="entry name" value="TIG"/>
    <property type="match status" value="1"/>
</dbReference>
<feature type="domain" description="CBM-cenC" evidence="4">
    <location>
        <begin position="500"/>
        <end position="631"/>
    </location>
</feature>
<feature type="domain" description="CBM-cenC" evidence="4">
    <location>
        <begin position="197"/>
        <end position="318"/>
    </location>
</feature>
<keyword evidence="6" id="KW-1185">Reference proteome</keyword>
<accession>A0A1K2IIF3</accession>
<keyword evidence="1" id="KW-0378">Hydrolase</keyword>
<dbReference type="PROSITE" id="PS51257">
    <property type="entry name" value="PROKAR_LIPOPROTEIN"/>
    <property type="match status" value="1"/>
</dbReference>
<evidence type="ECO:0000259" key="3">
    <source>
        <dbReference type="Pfam" id="PF01833"/>
    </source>
</evidence>
<gene>
    <name evidence="5" type="ORF">SAMN05428642_102502</name>
</gene>
<evidence type="ECO:0000256" key="2">
    <source>
        <dbReference type="SAM" id="SignalP"/>
    </source>
</evidence>
<dbReference type="AlphaFoldDB" id="A0A1K2IIF3"/>
<feature type="domain" description="IPT/TIG" evidence="3">
    <location>
        <begin position="115"/>
        <end position="188"/>
    </location>
</feature>
<evidence type="ECO:0000313" key="6">
    <source>
        <dbReference type="Proteomes" id="UP000182544"/>
    </source>
</evidence>
<dbReference type="InterPro" id="IPR002909">
    <property type="entry name" value="IPT_dom"/>
</dbReference>
<evidence type="ECO:0000259" key="4">
    <source>
        <dbReference type="Pfam" id="PF02018"/>
    </source>
</evidence>